<feature type="compositionally biased region" description="Basic and acidic residues" evidence="6">
    <location>
        <begin position="12"/>
        <end position="27"/>
    </location>
</feature>
<evidence type="ECO:0000256" key="4">
    <source>
        <dbReference type="ARBA" id="ARBA00023172"/>
    </source>
</evidence>
<evidence type="ECO:0000256" key="6">
    <source>
        <dbReference type="SAM" id="MobiDB-lite"/>
    </source>
</evidence>
<dbReference type="EMBL" id="JAQFWP010000012">
    <property type="protein sequence ID" value="MDA2804580.1"/>
    <property type="molecule type" value="Genomic_DNA"/>
</dbReference>
<dbReference type="PANTHER" id="PTHR30349:SF64">
    <property type="entry name" value="PROPHAGE INTEGRASE INTD-RELATED"/>
    <property type="match status" value="1"/>
</dbReference>
<comment type="similarity">
    <text evidence="1">Belongs to the 'phage' integrase family.</text>
</comment>
<gene>
    <name evidence="9" type="ORF">O4U47_08660</name>
</gene>
<feature type="region of interest" description="Disordered" evidence="6">
    <location>
        <begin position="1"/>
        <end position="61"/>
    </location>
</feature>
<name>A0ABT4TIP3_9ACTN</name>
<dbReference type="CDD" id="cd01189">
    <property type="entry name" value="INT_ICEBs1_C_like"/>
    <property type="match status" value="1"/>
</dbReference>
<dbReference type="InterPro" id="IPR004107">
    <property type="entry name" value="Integrase_SAM-like_N"/>
</dbReference>
<dbReference type="Gene3D" id="1.10.150.130">
    <property type="match status" value="1"/>
</dbReference>
<evidence type="ECO:0000313" key="10">
    <source>
        <dbReference type="Proteomes" id="UP001165685"/>
    </source>
</evidence>
<keyword evidence="3 5" id="KW-0238">DNA-binding</keyword>
<dbReference type="PROSITE" id="PS51898">
    <property type="entry name" value="TYR_RECOMBINASE"/>
    <property type="match status" value="1"/>
</dbReference>
<dbReference type="InterPro" id="IPR050090">
    <property type="entry name" value="Tyrosine_recombinase_XerCD"/>
</dbReference>
<dbReference type="Proteomes" id="UP001165685">
    <property type="component" value="Unassembled WGS sequence"/>
</dbReference>
<evidence type="ECO:0000313" key="9">
    <source>
        <dbReference type="EMBL" id="MDA2804580.1"/>
    </source>
</evidence>
<evidence type="ECO:0000256" key="3">
    <source>
        <dbReference type="ARBA" id="ARBA00023125"/>
    </source>
</evidence>
<evidence type="ECO:0000259" key="8">
    <source>
        <dbReference type="PROSITE" id="PS51900"/>
    </source>
</evidence>
<dbReference type="Gene3D" id="1.10.443.10">
    <property type="entry name" value="Intergrase catalytic core"/>
    <property type="match status" value="1"/>
</dbReference>
<accession>A0ABT4TIP3</accession>
<dbReference type="PROSITE" id="PS51900">
    <property type="entry name" value="CB"/>
    <property type="match status" value="1"/>
</dbReference>
<feature type="domain" description="Core-binding (CB)" evidence="8">
    <location>
        <begin position="88"/>
        <end position="167"/>
    </location>
</feature>
<sequence length="411" mass="45862">MAVYDRWHKSRPRPDDELCREHKKAPTAEHGVGKRWQVRWRDEDGEQQKRNFDKKSGKNPDVHAEAFDAKVKADLDSGRGLDLDKGRMKVAAFGALWRADLIHRKSTAERMERVFKVHVDPILGNLEVAKVRASHIRRWIKDRNAVLAPSTMSVVYSNLKSLFAWAVIDRVISISPCDGVKLPKETEKHEHFIPTPDQVHGVAEHLPARYSAIPYLGAGCGLRGGEIMGLEVDAIDLEAGEIDVGQQLVCVTGRKPYLGPVKTMTSARTVEVPDVTLRALERHLERFPPVEVEIEDETNPKKPTTRAARLAFMWAGMQGNARDLSPIPRGNWSHAWSAAARPVGIPKGKGLHSLRHFFATRLIHGGASVKTVQLALGHATPTITLNTYVGEWPEAHERTRSLMDRALGNVP</sequence>
<keyword evidence="2" id="KW-0229">DNA integration</keyword>
<keyword evidence="4" id="KW-0233">DNA recombination</keyword>
<dbReference type="Pfam" id="PF14659">
    <property type="entry name" value="Phage_int_SAM_3"/>
    <property type="match status" value="1"/>
</dbReference>
<dbReference type="Pfam" id="PF00589">
    <property type="entry name" value="Phage_integrase"/>
    <property type="match status" value="1"/>
</dbReference>
<dbReference type="InterPro" id="IPR010998">
    <property type="entry name" value="Integrase_recombinase_N"/>
</dbReference>
<reference evidence="9" key="1">
    <citation type="submission" date="2023-01" db="EMBL/GenBank/DDBJ databases">
        <title>Draft genome sequence of Nocardiopsis sp. LSu2-4 isolated from halophytes.</title>
        <authorList>
            <person name="Duangmal K."/>
            <person name="Chantavorakit T."/>
        </authorList>
    </citation>
    <scope>NUCLEOTIDE SEQUENCE</scope>
    <source>
        <strain evidence="9">LSu2-4</strain>
    </source>
</reference>
<dbReference type="InterPro" id="IPR044068">
    <property type="entry name" value="CB"/>
</dbReference>
<organism evidence="9 10">
    <name type="scientific">Nocardiopsis suaedae</name>
    <dbReference type="NCBI Taxonomy" id="3018444"/>
    <lineage>
        <taxon>Bacteria</taxon>
        <taxon>Bacillati</taxon>
        <taxon>Actinomycetota</taxon>
        <taxon>Actinomycetes</taxon>
        <taxon>Streptosporangiales</taxon>
        <taxon>Nocardiopsidaceae</taxon>
        <taxon>Nocardiopsis</taxon>
    </lineage>
</organism>
<protein>
    <submittedName>
        <fullName evidence="9">Site-specific integrase</fullName>
    </submittedName>
</protein>
<keyword evidence="10" id="KW-1185">Reference proteome</keyword>
<evidence type="ECO:0000259" key="7">
    <source>
        <dbReference type="PROSITE" id="PS51898"/>
    </source>
</evidence>
<evidence type="ECO:0000256" key="2">
    <source>
        <dbReference type="ARBA" id="ARBA00022908"/>
    </source>
</evidence>
<dbReference type="RefSeq" id="WP_270677144.1">
    <property type="nucleotide sequence ID" value="NZ_JAQFWP010000012.1"/>
</dbReference>
<comment type="caution">
    <text evidence="9">The sequence shown here is derived from an EMBL/GenBank/DDBJ whole genome shotgun (WGS) entry which is preliminary data.</text>
</comment>
<dbReference type="InterPro" id="IPR013762">
    <property type="entry name" value="Integrase-like_cat_sf"/>
</dbReference>
<dbReference type="SUPFAM" id="SSF56349">
    <property type="entry name" value="DNA breaking-rejoining enzymes"/>
    <property type="match status" value="1"/>
</dbReference>
<dbReference type="InterPro" id="IPR011010">
    <property type="entry name" value="DNA_brk_join_enz"/>
</dbReference>
<evidence type="ECO:0000256" key="1">
    <source>
        <dbReference type="ARBA" id="ARBA00008857"/>
    </source>
</evidence>
<evidence type="ECO:0000256" key="5">
    <source>
        <dbReference type="PROSITE-ProRule" id="PRU01248"/>
    </source>
</evidence>
<feature type="domain" description="Tyr recombinase" evidence="7">
    <location>
        <begin position="189"/>
        <end position="404"/>
    </location>
</feature>
<feature type="compositionally biased region" description="Basic and acidic residues" evidence="6">
    <location>
        <begin position="39"/>
        <end position="61"/>
    </location>
</feature>
<proteinExistence type="inferred from homology"/>
<dbReference type="PANTHER" id="PTHR30349">
    <property type="entry name" value="PHAGE INTEGRASE-RELATED"/>
    <property type="match status" value="1"/>
</dbReference>
<dbReference type="InterPro" id="IPR002104">
    <property type="entry name" value="Integrase_catalytic"/>
</dbReference>